<evidence type="ECO:0000256" key="5">
    <source>
        <dbReference type="ARBA" id="ARBA00023033"/>
    </source>
</evidence>
<accession>A0A6A6EQ10</accession>
<evidence type="ECO:0000256" key="3">
    <source>
        <dbReference type="ARBA" id="ARBA00022827"/>
    </source>
</evidence>
<dbReference type="InterPro" id="IPR036188">
    <property type="entry name" value="FAD/NAD-bd_sf"/>
</dbReference>
<evidence type="ECO:0000313" key="7">
    <source>
        <dbReference type="EMBL" id="KAF2192170.1"/>
    </source>
</evidence>
<evidence type="ECO:0000256" key="4">
    <source>
        <dbReference type="ARBA" id="ARBA00023002"/>
    </source>
</evidence>
<evidence type="ECO:0000259" key="6">
    <source>
        <dbReference type="Pfam" id="PF01494"/>
    </source>
</evidence>
<dbReference type="Pfam" id="PF01494">
    <property type="entry name" value="FAD_binding_3"/>
    <property type="match status" value="1"/>
</dbReference>
<sequence length="425" mass="47071">MLSAPPSRVAIIGSGLSGLTLAIALHRQGIASTLYELREPTVSTSGALMLSPNALRILDKLGLYERLSAQGYNFETIAFKNHEQITTDRYYLGGKKLYQYKALRVYRQVLLTELRAMVKKLQIPVIYGVKFSHVISEDENGVIFAFTDGTRATADILVGADGIHSTVRKYIAPGVKPKYSGQVAITCAIQKSKLEFPERIDYPMPVAIHGKNGAFVMAPQDVDGSEVLAGTQRAYPEQDRAGWDALLADKDQLLSLFRTNIQDWPPIVQSALNNIPEETMAIWPYYVVPKLERWFSPGKRVIILGDAAHAIPPTAGQGASQGFEDSFTLAALLPRLAANLPLDKAVTYWKDMRQDRVDKVVSLTLQLNNTRLPQAEREKLAAEGQTWQSGDSGELGWLYNAQVEEDVLAWVKAETKISWTFYDGA</sequence>
<dbReference type="InterPro" id="IPR002938">
    <property type="entry name" value="FAD-bd"/>
</dbReference>
<comment type="similarity">
    <text evidence="1">Belongs to the paxM FAD-dependent monooxygenase family.</text>
</comment>
<organism evidence="7 8">
    <name type="scientific">Zopfia rhizophila CBS 207.26</name>
    <dbReference type="NCBI Taxonomy" id="1314779"/>
    <lineage>
        <taxon>Eukaryota</taxon>
        <taxon>Fungi</taxon>
        <taxon>Dikarya</taxon>
        <taxon>Ascomycota</taxon>
        <taxon>Pezizomycotina</taxon>
        <taxon>Dothideomycetes</taxon>
        <taxon>Dothideomycetes incertae sedis</taxon>
        <taxon>Zopfiaceae</taxon>
        <taxon>Zopfia</taxon>
    </lineage>
</organism>
<feature type="domain" description="FAD-binding" evidence="6">
    <location>
        <begin position="8"/>
        <end position="333"/>
    </location>
</feature>
<dbReference type="FunFam" id="3.50.50.60:FF:000156">
    <property type="entry name" value="Salicylate hydroxylase, putative"/>
    <property type="match status" value="1"/>
</dbReference>
<keyword evidence="4" id="KW-0560">Oxidoreductase</keyword>
<evidence type="ECO:0000313" key="8">
    <source>
        <dbReference type="Proteomes" id="UP000800200"/>
    </source>
</evidence>
<dbReference type="EMBL" id="ML994615">
    <property type="protein sequence ID" value="KAF2192170.1"/>
    <property type="molecule type" value="Genomic_DNA"/>
</dbReference>
<dbReference type="Gene3D" id="3.50.50.60">
    <property type="entry name" value="FAD/NAD(P)-binding domain"/>
    <property type="match status" value="1"/>
</dbReference>
<dbReference type="InterPro" id="IPR050493">
    <property type="entry name" value="FAD-dep_Monooxygenase_BioMet"/>
</dbReference>
<dbReference type="Proteomes" id="UP000800200">
    <property type="component" value="Unassembled WGS sequence"/>
</dbReference>
<protein>
    <submittedName>
        <fullName evidence="7">FAD/NAD(P)-binding domain-containing protein</fullName>
    </submittedName>
</protein>
<name>A0A6A6EQ10_9PEZI</name>
<evidence type="ECO:0000256" key="1">
    <source>
        <dbReference type="ARBA" id="ARBA00007992"/>
    </source>
</evidence>
<gene>
    <name evidence="7" type="ORF">K469DRAFT_730820</name>
</gene>
<dbReference type="GO" id="GO:0004497">
    <property type="term" value="F:monooxygenase activity"/>
    <property type="evidence" value="ECO:0007669"/>
    <property type="project" value="UniProtKB-KW"/>
</dbReference>
<keyword evidence="2" id="KW-0285">Flavoprotein</keyword>
<dbReference type="SUPFAM" id="SSF51905">
    <property type="entry name" value="FAD/NAD(P)-binding domain"/>
    <property type="match status" value="1"/>
</dbReference>
<reference evidence="7" key="1">
    <citation type="journal article" date="2020" name="Stud. Mycol.">
        <title>101 Dothideomycetes genomes: a test case for predicting lifestyles and emergence of pathogens.</title>
        <authorList>
            <person name="Haridas S."/>
            <person name="Albert R."/>
            <person name="Binder M."/>
            <person name="Bloem J."/>
            <person name="Labutti K."/>
            <person name="Salamov A."/>
            <person name="Andreopoulos B."/>
            <person name="Baker S."/>
            <person name="Barry K."/>
            <person name="Bills G."/>
            <person name="Bluhm B."/>
            <person name="Cannon C."/>
            <person name="Castanera R."/>
            <person name="Culley D."/>
            <person name="Daum C."/>
            <person name="Ezra D."/>
            <person name="Gonzalez J."/>
            <person name="Henrissat B."/>
            <person name="Kuo A."/>
            <person name="Liang C."/>
            <person name="Lipzen A."/>
            <person name="Lutzoni F."/>
            <person name="Magnuson J."/>
            <person name="Mondo S."/>
            <person name="Nolan M."/>
            <person name="Ohm R."/>
            <person name="Pangilinan J."/>
            <person name="Park H.-J."/>
            <person name="Ramirez L."/>
            <person name="Alfaro M."/>
            <person name="Sun H."/>
            <person name="Tritt A."/>
            <person name="Yoshinaga Y."/>
            <person name="Zwiers L.-H."/>
            <person name="Turgeon B."/>
            <person name="Goodwin S."/>
            <person name="Spatafora J."/>
            <person name="Crous P."/>
            <person name="Grigoriev I."/>
        </authorList>
    </citation>
    <scope>NUCLEOTIDE SEQUENCE</scope>
    <source>
        <strain evidence="7">CBS 207.26</strain>
    </source>
</reference>
<evidence type="ECO:0000256" key="2">
    <source>
        <dbReference type="ARBA" id="ARBA00022630"/>
    </source>
</evidence>
<dbReference type="PANTHER" id="PTHR13789:SF316">
    <property type="entry name" value="FAD-BINDING DOMAIN-CONTAINING PROTEIN"/>
    <property type="match status" value="1"/>
</dbReference>
<proteinExistence type="inferred from homology"/>
<dbReference type="PANTHER" id="PTHR13789">
    <property type="entry name" value="MONOOXYGENASE"/>
    <property type="match status" value="1"/>
</dbReference>
<keyword evidence="3" id="KW-0274">FAD</keyword>
<dbReference type="GO" id="GO:0071949">
    <property type="term" value="F:FAD binding"/>
    <property type="evidence" value="ECO:0007669"/>
    <property type="project" value="InterPro"/>
</dbReference>
<dbReference type="AlphaFoldDB" id="A0A6A6EQ10"/>
<keyword evidence="5" id="KW-0503">Monooxygenase</keyword>
<keyword evidence="8" id="KW-1185">Reference proteome</keyword>
<dbReference type="OrthoDB" id="16820at2759"/>
<dbReference type="PRINTS" id="PR00420">
    <property type="entry name" value="RNGMNOXGNASE"/>
</dbReference>